<dbReference type="SUPFAM" id="SSF47090">
    <property type="entry name" value="PGBD-like"/>
    <property type="match status" value="1"/>
</dbReference>
<dbReference type="Gene3D" id="1.10.101.10">
    <property type="entry name" value="PGBD-like superfamily/PGBD"/>
    <property type="match status" value="1"/>
</dbReference>
<name>A0ABV7A0G5_9PROT</name>
<dbReference type="InterPro" id="IPR038063">
    <property type="entry name" value="Transpep_catalytic_dom"/>
</dbReference>
<dbReference type="Proteomes" id="UP001595379">
    <property type="component" value="Unassembled WGS sequence"/>
</dbReference>
<dbReference type="InterPro" id="IPR036365">
    <property type="entry name" value="PGBD-like_sf"/>
</dbReference>
<dbReference type="PANTHER" id="PTHR41533">
    <property type="entry name" value="L,D-TRANSPEPTIDASE HI_1667-RELATED"/>
    <property type="match status" value="1"/>
</dbReference>
<dbReference type="InterPro" id="IPR002477">
    <property type="entry name" value="Peptidoglycan-bd-like"/>
</dbReference>
<comment type="caution">
    <text evidence="10">The sequence shown here is derived from an EMBL/GenBank/DDBJ whole genome shotgun (WGS) entry which is preliminary data.</text>
</comment>
<evidence type="ECO:0000313" key="11">
    <source>
        <dbReference type="Proteomes" id="UP001595379"/>
    </source>
</evidence>
<feature type="compositionally biased region" description="Low complexity" evidence="8">
    <location>
        <begin position="283"/>
        <end position="298"/>
    </location>
</feature>
<dbReference type="RefSeq" id="WP_343163139.1">
    <property type="nucleotide sequence ID" value="NZ_JBHRSV010000028.1"/>
</dbReference>
<organism evidence="10 11">
    <name type="scientific">Hyphobacterium vulgare</name>
    <dbReference type="NCBI Taxonomy" id="1736751"/>
    <lineage>
        <taxon>Bacteria</taxon>
        <taxon>Pseudomonadati</taxon>
        <taxon>Pseudomonadota</taxon>
        <taxon>Alphaproteobacteria</taxon>
        <taxon>Maricaulales</taxon>
        <taxon>Maricaulaceae</taxon>
        <taxon>Hyphobacterium</taxon>
    </lineage>
</organism>
<dbReference type="Pfam" id="PF01471">
    <property type="entry name" value="PG_binding_1"/>
    <property type="match status" value="1"/>
</dbReference>
<keyword evidence="4 7" id="KW-0133">Cell shape</keyword>
<evidence type="ECO:0000313" key="10">
    <source>
        <dbReference type="EMBL" id="MFC2927154.1"/>
    </source>
</evidence>
<evidence type="ECO:0000256" key="8">
    <source>
        <dbReference type="SAM" id="MobiDB-lite"/>
    </source>
</evidence>
<feature type="domain" description="L,D-TPase catalytic" evidence="9">
    <location>
        <begin position="360"/>
        <end position="535"/>
    </location>
</feature>
<comment type="pathway">
    <text evidence="1 7">Cell wall biogenesis; peptidoglycan biosynthesis.</text>
</comment>
<protein>
    <submittedName>
        <fullName evidence="10">Murein L,D-transpeptidase</fullName>
    </submittedName>
</protein>
<sequence>MAYLQPLLAGSSVIAVIAAGVVAFGKPPVPETGTEPAIAMTDDHEVVVREDAAGIVGEQNGPSGHIPEDSTSQHIRAQFPNDAARLVHNERTEAPLEIALREAYAKRIYDPIWSESGAHDLLSRLRRAEAAGMRLQPGLIERVEASADALDGSGRDRAAADVFLSRVFLAIADREHNGLDPEADLMPGGAAAPDPEPLDVQLAYAGEGAFDYAQLQPLHPEYRELIEARAVYAGYVAEGGFTPVPPPGEVLERGDNAPAIATLRRRLEDEGYVIDEPEQQSEPNAADASKAAPAAPPGRAFTEAVETALIEFQRRNGLERDGLLGPNTVEALNVTAQEKLDRIDANIERWRQAPADFGERYIRVNIPAFRAEAREAGETVLDMRAIVGMPTRETPVFSESIEYIIANPRWYVPENILSADKLDDIRSDPGYITSHDYYVLSRDTGEQVDPHTVDWTQPGVENHYRLVQRPGAGNALGTVKLMFPNDHSVYMHDTPGTHLFENDIRAFSSGCIRLARPHDMARWTMRAGGIPGEVGAIEAAWNNRDHTQFDLVEPVPVYIVYFTVEVEADGDILFHNDVYNRDEAVIHALASSETGPVGTRGA</sequence>
<gene>
    <name evidence="10" type="ORF">ACFOOR_13640</name>
</gene>
<dbReference type="SUPFAM" id="SSF141523">
    <property type="entry name" value="L,D-transpeptidase catalytic domain-like"/>
    <property type="match status" value="1"/>
</dbReference>
<keyword evidence="5 7" id="KW-0573">Peptidoglycan synthesis</keyword>
<dbReference type="InterPro" id="IPR045380">
    <property type="entry name" value="LD_TPept_scaffold_dom"/>
</dbReference>
<feature type="active site" description="Nucleophile" evidence="7">
    <location>
        <position position="511"/>
    </location>
</feature>
<evidence type="ECO:0000256" key="5">
    <source>
        <dbReference type="ARBA" id="ARBA00022984"/>
    </source>
</evidence>
<evidence type="ECO:0000256" key="6">
    <source>
        <dbReference type="ARBA" id="ARBA00023316"/>
    </source>
</evidence>
<dbReference type="PROSITE" id="PS52029">
    <property type="entry name" value="LD_TPASE"/>
    <property type="match status" value="1"/>
</dbReference>
<evidence type="ECO:0000256" key="7">
    <source>
        <dbReference type="PROSITE-ProRule" id="PRU01373"/>
    </source>
</evidence>
<evidence type="ECO:0000259" key="9">
    <source>
        <dbReference type="PROSITE" id="PS52029"/>
    </source>
</evidence>
<dbReference type="Gene3D" id="2.40.440.10">
    <property type="entry name" value="L,D-transpeptidase catalytic domain-like"/>
    <property type="match status" value="1"/>
</dbReference>
<dbReference type="Pfam" id="PF03734">
    <property type="entry name" value="YkuD"/>
    <property type="match status" value="1"/>
</dbReference>
<evidence type="ECO:0000256" key="1">
    <source>
        <dbReference type="ARBA" id="ARBA00004752"/>
    </source>
</evidence>
<evidence type="ECO:0000256" key="3">
    <source>
        <dbReference type="ARBA" id="ARBA00022679"/>
    </source>
</evidence>
<dbReference type="EMBL" id="JBHRSV010000028">
    <property type="protein sequence ID" value="MFC2927154.1"/>
    <property type="molecule type" value="Genomic_DNA"/>
</dbReference>
<feature type="region of interest" description="Disordered" evidence="8">
    <location>
        <begin position="277"/>
        <end position="298"/>
    </location>
</feature>
<dbReference type="InterPro" id="IPR036366">
    <property type="entry name" value="PGBDSf"/>
</dbReference>
<proteinExistence type="inferred from homology"/>
<dbReference type="PANTHER" id="PTHR41533:SF2">
    <property type="entry name" value="BLR7131 PROTEIN"/>
    <property type="match status" value="1"/>
</dbReference>
<reference evidence="11" key="1">
    <citation type="journal article" date="2019" name="Int. J. Syst. Evol. Microbiol.">
        <title>The Global Catalogue of Microorganisms (GCM) 10K type strain sequencing project: providing services to taxonomists for standard genome sequencing and annotation.</title>
        <authorList>
            <consortium name="The Broad Institute Genomics Platform"/>
            <consortium name="The Broad Institute Genome Sequencing Center for Infectious Disease"/>
            <person name="Wu L."/>
            <person name="Ma J."/>
        </authorList>
    </citation>
    <scope>NUCLEOTIDE SEQUENCE [LARGE SCALE GENOMIC DNA]</scope>
    <source>
        <strain evidence="11">KCTC 52487</strain>
    </source>
</reference>
<accession>A0ABV7A0G5</accession>
<keyword evidence="3" id="KW-0808">Transferase</keyword>
<comment type="similarity">
    <text evidence="2">Belongs to the YkuD family.</text>
</comment>
<keyword evidence="6 7" id="KW-0961">Cell wall biogenesis/degradation</keyword>
<keyword evidence="11" id="KW-1185">Reference proteome</keyword>
<dbReference type="CDD" id="cd16913">
    <property type="entry name" value="YkuD_like"/>
    <property type="match status" value="1"/>
</dbReference>
<dbReference type="InterPro" id="IPR005490">
    <property type="entry name" value="LD_TPept_cat_dom"/>
</dbReference>
<evidence type="ECO:0000256" key="4">
    <source>
        <dbReference type="ARBA" id="ARBA00022960"/>
    </source>
</evidence>
<feature type="active site" description="Proton donor/acceptor" evidence="7">
    <location>
        <position position="492"/>
    </location>
</feature>
<dbReference type="InterPro" id="IPR052905">
    <property type="entry name" value="LD-transpeptidase_YkuD-like"/>
</dbReference>
<evidence type="ECO:0000256" key="2">
    <source>
        <dbReference type="ARBA" id="ARBA00005992"/>
    </source>
</evidence>
<dbReference type="Pfam" id="PF20142">
    <property type="entry name" value="Scaffold"/>
    <property type="match status" value="1"/>
</dbReference>